<evidence type="ECO:0000313" key="1">
    <source>
        <dbReference type="EMBL" id="SEF75838.1"/>
    </source>
</evidence>
<dbReference type="RefSeq" id="WP_036913307.1">
    <property type="nucleotide sequence ID" value="NZ_FNUV01000003.1"/>
</dbReference>
<evidence type="ECO:0000313" key="2">
    <source>
        <dbReference type="Proteomes" id="UP000236735"/>
    </source>
</evidence>
<accession>A0A1H5UN25</accession>
<dbReference type="AlphaFoldDB" id="A0A1H5UN25"/>
<proteinExistence type="predicted"/>
<dbReference type="Proteomes" id="UP000236735">
    <property type="component" value="Unassembled WGS sequence"/>
</dbReference>
<dbReference type="EMBL" id="FNUV01000003">
    <property type="protein sequence ID" value="SEF75838.1"/>
    <property type="molecule type" value="Genomic_DNA"/>
</dbReference>
<protein>
    <submittedName>
        <fullName evidence="1">Uncharacterized protein</fullName>
    </submittedName>
</protein>
<sequence length="61" mass="7391">MQKKTDRQKQARQLATDYLGFLMDQERLVRRVVDERVAELQPELEALVDERIRQQLKKHNK</sequence>
<reference evidence="1 2" key="1">
    <citation type="submission" date="2016-10" db="EMBL/GenBank/DDBJ databases">
        <authorList>
            <person name="de Groot N.N."/>
        </authorList>
    </citation>
    <scope>NUCLEOTIDE SEQUENCE [LARGE SCALE GENOMIC DNA]</scope>
    <source>
        <strain evidence="1 2">AR32</strain>
    </source>
</reference>
<name>A0A1H5UN25_XYLRU</name>
<organism evidence="1 2">
    <name type="scientific">Xylanibacter ruminicola</name>
    <name type="common">Prevotella ruminicola</name>
    <dbReference type="NCBI Taxonomy" id="839"/>
    <lineage>
        <taxon>Bacteria</taxon>
        <taxon>Pseudomonadati</taxon>
        <taxon>Bacteroidota</taxon>
        <taxon>Bacteroidia</taxon>
        <taxon>Bacteroidales</taxon>
        <taxon>Prevotellaceae</taxon>
        <taxon>Xylanibacter</taxon>
    </lineage>
</organism>
<dbReference type="GeneID" id="32572928"/>
<gene>
    <name evidence="1" type="ORF">SAMN05216354_1545</name>
</gene>